<feature type="compositionally biased region" description="Low complexity" evidence="1">
    <location>
        <begin position="559"/>
        <end position="580"/>
    </location>
</feature>
<dbReference type="OrthoDB" id="552382at2759"/>
<dbReference type="AlphaFoldDB" id="A0A8J4FMC9"/>
<name>A0A8J4FMC9_9CHLO</name>
<dbReference type="Proteomes" id="UP000747110">
    <property type="component" value="Unassembled WGS sequence"/>
</dbReference>
<feature type="region of interest" description="Disordered" evidence="1">
    <location>
        <begin position="673"/>
        <end position="783"/>
    </location>
</feature>
<feature type="compositionally biased region" description="Pro residues" evidence="1">
    <location>
        <begin position="408"/>
        <end position="420"/>
    </location>
</feature>
<feature type="compositionally biased region" description="Low complexity" evidence="1">
    <location>
        <begin position="315"/>
        <end position="327"/>
    </location>
</feature>
<accession>A0A8J4FMC9</accession>
<sequence length="982" mass="99797">MAAARVWETAPYGVSYPGAEPQYTFSYPAPYPTQYQGAVAAPKPECADGNALPGSKRGGAVAAAAAAAEGHRRKSAKQELGIRWACQTSSNTYSSDAGPMSGGGGASGPLQEEGPSYLELTAQAAKLREKVALMGAGRQSPSSQHQRQPQHLAEAGQQSPTRRNTDIYGSAARSRSPHYDLIGKQNHDQQQLLWPAAATATATVGRAVTYGGGGAAGQAERAGSAPVDWHAALQSKLIPYDVVRSRESLIDAAATLWVPAPPGAYAAAPPPPPQPGSGGGAGNLRTVAVGTTTRQSRPPSPAIRGSSMGSGVGPAAGIIEGAAARSAPVTPRRANSPARSPLAPPQQPQQQPYGSNSAMPSKSPRAARAGSSGSILDRATPHPSGGGAAAGNNGGGGGGGGGSRGDGSPPPMRPASPVPSEPITIVRPFAWQERETRLWLDDLGLAVSPTEESLPLLDNPLRNGLLLAALAARVVGSPLPTGVVTAPPRDVRSARTNILCALDHLGLLAAPWGPPPDAERRARAQAVTVSDTGSGGTAGNTTAGSGNGGGSGGGGSSSNGGAAAATATAGGRSRSPSPSRNAAKGPTTGSSGIIAIKALGSAGRGYALRLKERQLRAGLGLIAEVESVLAGSADSIWGLLNFIRLAVAPQYLYLRGSGNGTLAAAAAATGQRPWGNMGPQSDEPTRRTFDVRGGAGPDGTPGLGPAPAVVAAAAAAANGPPTSRSGRASPGRTGAAAAADEGGSQQAVVSEPSPSLRGGGKVAMAGSGRNRVTGGPVADPRGSSHLAASIHAHASGASSSAGGGAVTSPAAAENGLLYRPLWPTLAALPYGPAEVVALESSLLQWLQEAGAISRREAAQGFSAMLPMFEDGTFICWLVSNLGRKPIVGAHRRPLTEAARRTNWLKAIEAMRTIPGMSRRFLGYEEALIHCERPLLTGLLEDLHRLAGECHRRQARFCRTPSRTCHTRFRSRWCVHFHPSISR</sequence>
<reference evidence="2" key="1">
    <citation type="journal article" date="2021" name="Proc. Natl. Acad. Sci. U.S.A.">
        <title>Three genomes in the algal genus Volvox reveal the fate of a haploid sex-determining region after a transition to homothallism.</title>
        <authorList>
            <person name="Yamamoto K."/>
            <person name="Hamaji T."/>
            <person name="Kawai-Toyooka H."/>
            <person name="Matsuzaki R."/>
            <person name="Takahashi F."/>
            <person name="Nishimura Y."/>
            <person name="Kawachi M."/>
            <person name="Noguchi H."/>
            <person name="Minakuchi Y."/>
            <person name="Umen J.G."/>
            <person name="Toyoda A."/>
            <person name="Nozaki H."/>
        </authorList>
    </citation>
    <scope>NUCLEOTIDE SEQUENCE</scope>
    <source>
        <strain evidence="2">NIES-3786</strain>
    </source>
</reference>
<keyword evidence="3" id="KW-1185">Reference proteome</keyword>
<feature type="compositionally biased region" description="Low complexity" evidence="1">
    <location>
        <begin position="138"/>
        <end position="151"/>
    </location>
</feature>
<feature type="compositionally biased region" description="Low complexity" evidence="1">
    <location>
        <begin position="360"/>
        <end position="374"/>
    </location>
</feature>
<evidence type="ECO:0000313" key="2">
    <source>
        <dbReference type="EMBL" id="GIL82241.1"/>
    </source>
</evidence>
<evidence type="ECO:0000256" key="1">
    <source>
        <dbReference type="SAM" id="MobiDB-lite"/>
    </source>
</evidence>
<dbReference type="EMBL" id="BNCP01000023">
    <property type="protein sequence ID" value="GIL82241.1"/>
    <property type="molecule type" value="Genomic_DNA"/>
</dbReference>
<comment type="caution">
    <text evidence="2">The sequence shown here is derived from an EMBL/GenBank/DDBJ whole genome shotgun (WGS) entry which is preliminary data.</text>
</comment>
<feature type="region of interest" description="Disordered" evidence="1">
    <location>
        <begin position="135"/>
        <end position="165"/>
    </location>
</feature>
<feature type="compositionally biased region" description="Low complexity" evidence="1">
    <location>
        <begin position="703"/>
        <end position="739"/>
    </location>
</feature>
<protein>
    <recommendedName>
        <fullName evidence="4">Calponin-homology (CH) domain-containing protein</fullName>
    </recommendedName>
</protein>
<proteinExistence type="predicted"/>
<feature type="region of interest" description="Disordered" evidence="1">
    <location>
        <begin position="513"/>
        <end position="588"/>
    </location>
</feature>
<feature type="region of interest" description="Disordered" evidence="1">
    <location>
        <begin position="92"/>
        <end position="113"/>
    </location>
</feature>
<evidence type="ECO:0008006" key="4">
    <source>
        <dbReference type="Google" id="ProtNLM"/>
    </source>
</evidence>
<feature type="region of interest" description="Disordered" evidence="1">
    <location>
        <begin position="265"/>
        <end position="421"/>
    </location>
</feature>
<feature type="compositionally biased region" description="Gly residues" evidence="1">
    <location>
        <begin position="384"/>
        <end position="405"/>
    </location>
</feature>
<feature type="compositionally biased region" description="Gly residues" evidence="1">
    <location>
        <begin position="693"/>
        <end position="702"/>
    </location>
</feature>
<organism evidence="2 3">
    <name type="scientific">Volvox reticuliferus</name>
    <dbReference type="NCBI Taxonomy" id="1737510"/>
    <lineage>
        <taxon>Eukaryota</taxon>
        <taxon>Viridiplantae</taxon>
        <taxon>Chlorophyta</taxon>
        <taxon>core chlorophytes</taxon>
        <taxon>Chlorophyceae</taxon>
        <taxon>CS clade</taxon>
        <taxon>Chlamydomonadales</taxon>
        <taxon>Volvocaceae</taxon>
        <taxon>Volvox</taxon>
    </lineage>
</organism>
<feature type="compositionally biased region" description="Gly residues" evidence="1">
    <location>
        <begin position="545"/>
        <end position="558"/>
    </location>
</feature>
<gene>
    <name evidence="2" type="ORF">Vretifemale_11156</name>
</gene>
<evidence type="ECO:0000313" key="3">
    <source>
        <dbReference type="Proteomes" id="UP000747110"/>
    </source>
</evidence>